<protein>
    <submittedName>
        <fullName evidence="2">GNAT family N-acetyltransferase</fullName>
    </submittedName>
</protein>
<name>A0ABV4UMB6_9MICC</name>
<evidence type="ECO:0000313" key="3">
    <source>
        <dbReference type="Proteomes" id="UP001575652"/>
    </source>
</evidence>
<feature type="domain" description="N-acetyltransferase" evidence="1">
    <location>
        <begin position="112"/>
        <end position="241"/>
    </location>
</feature>
<dbReference type="RefSeq" id="WP_373971239.1">
    <property type="nucleotide sequence ID" value="NZ_JBHDLJ010000003.1"/>
</dbReference>
<accession>A0ABV4UMB6</accession>
<comment type="caution">
    <text evidence="2">The sequence shown here is derived from an EMBL/GenBank/DDBJ whole genome shotgun (WGS) entry which is preliminary data.</text>
</comment>
<evidence type="ECO:0000259" key="1">
    <source>
        <dbReference type="PROSITE" id="PS51186"/>
    </source>
</evidence>
<dbReference type="InterPro" id="IPR016181">
    <property type="entry name" value="Acyl_CoA_acyltransferase"/>
</dbReference>
<proteinExistence type="predicted"/>
<organism evidence="2 3">
    <name type="scientific">Arthrobacter halodurans</name>
    <dbReference type="NCBI Taxonomy" id="516699"/>
    <lineage>
        <taxon>Bacteria</taxon>
        <taxon>Bacillati</taxon>
        <taxon>Actinomycetota</taxon>
        <taxon>Actinomycetes</taxon>
        <taxon>Micrococcales</taxon>
        <taxon>Micrococcaceae</taxon>
        <taxon>Arthrobacter</taxon>
    </lineage>
</organism>
<dbReference type="Proteomes" id="UP001575652">
    <property type="component" value="Unassembled WGS sequence"/>
</dbReference>
<sequence>MELETGTRAIIALAWARHLGLADSALHLAALGESSDRVEARDDAADTVRFLRLVGGSVLAGPGWLVDAAAEYDDEALAQESTLVRLIRDHGAMDARGTGESALYYLDEPLDVAESDSTLVSLEAEHALALEAECPRDDLAGVRLSDREHTFTLLAQDGHAPLAGAGYDVWEGLVADVAAITVPELRRHGLGTYIAAVAVDEALSQGLVPQWRAGVSHRAAHLTADELGFVLCGSLTSARIG</sequence>
<evidence type="ECO:0000313" key="2">
    <source>
        <dbReference type="EMBL" id="MFB0834073.1"/>
    </source>
</evidence>
<gene>
    <name evidence="2" type="ORF">ACETWP_05670</name>
</gene>
<dbReference type="EMBL" id="JBHDLJ010000003">
    <property type="protein sequence ID" value="MFB0834073.1"/>
    <property type="molecule type" value="Genomic_DNA"/>
</dbReference>
<reference evidence="2 3" key="1">
    <citation type="submission" date="2024-09" db="EMBL/GenBank/DDBJ databases">
        <authorList>
            <person name="Salinas-Garcia M.A."/>
            <person name="Prieme A."/>
        </authorList>
    </citation>
    <scope>NUCLEOTIDE SEQUENCE [LARGE SCALE GENOMIC DNA]</scope>
    <source>
        <strain evidence="2 3">DSM 21081</strain>
    </source>
</reference>
<dbReference type="Gene3D" id="3.40.630.30">
    <property type="match status" value="1"/>
</dbReference>
<keyword evidence="3" id="KW-1185">Reference proteome</keyword>
<dbReference type="InterPro" id="IPR000182">
    <property type="entry name" value="GNAT_dom"/>
</dbReference>
<dbReference type="PROSITE" id="PS51186">
    <property type="entry name" value="GNAT"/>
    <property type="match status" value="1"/>
</dbReference>
<dbReference type="SUPFAM" id="SSF55729">
    <property type="entry name" value="Acyl-CoA N-acyltransferases (Nat)"/>
    <property type="match status" value="1"/>
</dbReference>